<dbReference type="PANTHER" id="PTHR45947:SF3">
    <property type="entry name" value="SULFOQUINOVOSYL TRANSFERASE SQD2"/>
    <property type="match status" value="1"/>
</dbReference>
<feature type="domain" description="Glycosyltransferase subfamily 4-like N-terminal" evidence="2">
    <location>
        <begin position="28"/>
        <end position="151"/>
    </location>
</feature>
<dbReference type="InterPro" id="IPR028098">
    <property type="entry name" value="Glyco_trans_4-like_N"/>
</dbReference>
<accession>A0A1M4X371</accession>
<evidence type="ECO:0000313" key="4">
    <source>
        <dbReference type="Proteomes" id="UP000184128"/>
    </source>
</evidence>
<feature type="domain" description="Glycosyl transferase family 1" evidence="1">
    <location>
        <begin position="196"/>
        <end position="358"/>
    </location>
</feature>
<gene>
    <name evidence="3" type="ORF">SAMN02745249_01342</name>
</gene>
<reference evidence="3 4" key="1">
    <citation type="submission" date="2016-11" db="EMBL/GenBank/DDBJ databases">
        <authorList>
            <person name="Jaros S."/>
            <person name="Januszkiewicz K."/>
            <person name="Wedrychowicz H."/>
        </authorList>
    </citation>
    <scope>NUCLEOTIDE SEQUENCE [LARGE SCALE GENOMIC DNA]</scope>
    <source>
        <strain evidence="3 4">DSM 15692</strain>
    </source>
</reference>
<sequence>MANVEVMLCSDHSLDTIGGAQLSSNIILNGLKNDNYNIGVIQPGKNSSKMENIEYFEIGEFKSIKTVARYPFKFINYIKQVRKILNKEKPSIVHTQAQANFFIVAFLKKLHLISKETYIIHTERGLYLKYNAFIKQVFRFLMNELDILITTTQFNMNYWQAALEKWNISLDDYKIIENTAGEYFENYDENYVSPYRDKLVLGFVGRWNYVKNWPLAKEIALTTNEKLGDSLIVKMAISCDDEEAEKEAKHLFSQLEEQMGGRFQGAINTTFNKMDQFYYDMDVYILTTLKDGESFGRTIVEAMSRNTVVMTTNAGGPVEVVDNDQLVLDTADDFAEEILYYFENPKKMEETKKNNRQRVKEVYSLDNNLVKHKELYTNILNR</sequence>
<keyword evidence="3" id="KW-0808">Transferase</keyword>
<evidence type="ECO:0000313" key="3">
    <source>
        <dbReference type="EMBL" id="SHE87672.1"/>
    </source>
</evidence>
<dbReference type="CDD" id="cd03801">
    <property type="entry name" value="GT4_PimA-like"/>
    <property type="match status" value="1"/>
</dbReference>
<dbReference type="Pfam" id="PF00534">
    <property type="entry name" value="Glycos_transf_1"/>
    <property type="match status" value="1"/>
</dbReference>
<dbReference type="AlphaFoldDB" id="A0A1M4X371"/>
<dbReference type="InterPro" id="IPR050194">
    <property type="entry name" value="Glycosyltransferase_grp1"/>
</dbReference>
<dbReference type="Proteomes" id="UP000184128">
    <property type="component" value="Unassembled WGS sequence"/>
</dbReference>
<protein>
    <submittedName>
        <fullName evidence="3">Glycosyltransferase involved in cell wall bisynthesis</fullName>
    </submittedName>
</protein>
<dbReference type="SUPFAM" id="SSF53756">
    <property type="entry name" value="UDP-Glycosyltransferase/glycogen phosphorylase"/>
    <property type="match status" value="1"/>
</dbReference>
<dbReference type="RefSeq" id="WP_073298065.1">
    <property type="nucleotide sequence ID" value="NZ_FQUF01000018.1"/>
</dbReference>
<dbReference type="PANTHER" id="PTHR45947">
    <property type="entry name" value="SULFOQUINOVOSYL TRANSFERASE SQD2"/>
    <property type="match status" value="1"/>
</dbReference>
<dbReference type="EMBL" id="FQUF01000018">
    <property type="protein sequence ID" value="SHE87672.1"/>
    <property type="molecule type" value="Genomic_DNA"/>
</dbReference>
<dbReference type="OrthoDB" id="9806653at2"/>
<dbReference type="STRING" id="1121025.SAMN02745249_01342"/>
<proteinExistence type="predicted"/>
<name>A0A1M4X371_9LACT</name>
<organism evidence="3 4">
    <name type="scientific">Atopostipes suicloacalis DSM 15692</name>
    <dbReference type="NCBI Taxonomy" id="1121025"/>
    <lineage>
        <taxon>Bacteria</taxon>
        <taxon>Bacillati</taxon>
        <taxon>Bacillota</taxon>
        <taxon>Bacilli</taxon>
        <taxon>Lactobacillales</taxon>
        <taxon>Carnobacteriaceae</taxon>
        <taxon>Atopostipes</taxon>
    </lineage>
</organism>
<dbReference type="InterPro" id="IPR001296">
    <property type="entry name" value="Glyco_trans_1"/>
</dbReference>
<dbReference type="Gene3D" id="3.40.50.2000">
    <property type="entry name" value="Glycogen Phosphorylase B"/>
    <property type="match status" value="2"/>
</dbReference>
<evidence type="ECO:0000259" key="2">
    <source>
        <dbReference type="Pfam" id="PF13477"/>
    </source>
</evidence>
<evidence type="ECO:0000259" key="1">
    <source>
        <dbReference type="Pfam" id="PF00534"/>
    </source>
</evidence>
<dbReference type="GO" id="GO:0016757">
    <property type="term" value="F:glycosyltransferase activity"/>
    <property type="evidence" value="ECO:0007669"/>
    <property type="project" value="InterPro"/>
</dbReference>
<keyword evidence="4" id="KW-1185">Reference proteome</keyword>
<dbReference type="Pfam" id="PF13477">
    <property type="entry name" value="Glyco_trans_4_2"/>
    <property type="match status" value="1"/>
</dbReference>